<protein>
    <recommendedName>
        <fullName evidence="4">YhhN-like protein</fullName>
    </recommendedName>
</protein>
<proteinExistence type="predicted"/>
<feature type="transmembrane region" description="Helical" evidence="1">
    <location>
        <begin position="78"/>
        <end position="98"/>
    </location>
</feature>
<feature type="transmembrane region" description="Helical" evidence="1">
    <location>
        <begin position="142"/>
        <end position="164"/>
    </location>
</feature>
<dbReference type="Proteomes" id="UP000199448">
    <property type="component" value="Unassembled WGS sequence"/>
</dbReference>
<keyword evidence="3" id="KW-1185">Reference proteome</keyword>
<accession>A0A1H5L0C5</accession>
<dbReference type="RefSeq" id="WP_093112427.1">
    <property type="nucleotide sequence ID" value="NZ_FNGG01000002.1"/>
</dbReference>
<reference evidence="2 3" key="1">
    <citation type="submission" date="2016-10" db="EMBL/GenBank/DDBJ databases">
        <authorList>
            <person name="de Groot N.N."/>
        </authorList>
    </citation>
    <scope>NUCLEOTIDE SEQUENCE [LARGE SCALE GENOMIC DNA]</scope>
    <source>
        <strain evidence="2 3">DSM 23553</strain>
    </source>
</reference>
<feature type="transmembrane region" description="Helical" evidence="1">
    <location>
        <begin position="27"/>
        <end position="46"/>
    </location>
</feature>
<keyword evidence="1" id="KW-0472">Membrane</keyword>
<dbReference type="AlphaFoldDB" id="A0A1H5L0C5"/>
<keyword evidence="1" id="KW-0812">Transmembrane</keyword>
<name>A0A1H5L0C5_9FLAO</name>
<organism evidence="2 3">
    <name type="scientific">Salinimicrobium catena</name>
    <dbReference type="NCBI Taxonomy" id="390640"/>
    <lineage>
        <taxon>Bacteria</taxon>
        <taxon>Pseudomonadati</taxon>
        <taxon>Bacteroidota</taxon>
        <taxon>Flavobacteriia</taxon>
        <taxon>Flavobacteriales</taxon>
        <taxon>Flavobacteriaceae</taxon>
        <taxon>Salinimicrobium</taxon>
    </lineage>
</organism>
<dbReference type="EMBL" id="FNUG01000002">
    <property type="protein sequence ID" value="SEE70542.1"/>
    <property type="molecule type" value="Genomic_DNA"/>
</dbReference>
<sequence>MKQKYFFALLVIGAVTASVTGIFQEKFWLEKTGELFFILPLLAYYYKKLPSGNYNLYAFLFFLVTANILSFFHPVWFFSYIGIGLWIGCYIFLVREAIKHTEYEKGSRFMTLYFVAVVAIYAYLLSLHVLELERSLSDGFLFSYYIIYYLNILILAITALIYYLNSFSKKSVFFMCLTISFIFADVFRDMEVFYFPDLSVEIVGTLIRFAAIKLSLLFFVTPEKKLRLLHLV</sequence>
<feature type="transmembrane region" description="Helical" evidence="1">
    <location>
        <begin position="200"/>
        <end position="220"/>
    </location>
</feature>
<evidence type="ECO:0000256" key="1">
    <source>
        <dbReference type="SAM" id="Phobius"/>
    </source>
</evidence>
<dbReference type="OrthoDB" id="1454605at2"/>
<evidence type="ECO:0008006" key="4">
    <source>
        <dbReference type="Google" id="ProtNLM"/>
    </source>
</evidence>
<feature type="transmembrane region" description="Helical" evidence="1">
    <location>
        <begin position="110"/>
        <end position="130"/>
    </location>
</feature>
<evidence type="ECO:0000313" key="2">
    <source>
        <dbReference type="EMBL" id="SEE70542.1"/>
    </source>
</evidence>
<dbReference type="STRING" id="390640.SAMN04488034_10280"/>
<feature type="transmembrane region" description="Helical" evidence="1">
    <location>
        <begin position="171"/>
        <end position="188"/>
    </location>
</feature>
<gene>
    <name evidence="2" type="ORF">SAMN04488034_10280</name>
</gene>
<evidence type="ECO:0000313" key="3">
    <source>
        <dbReference type="Proteomes" id="UP000199448"/>
    </source>
</evidence>
<feature type="transmembrane region" description="Helical" evidence="1">
    <location>
        <begin position="53"/>
        <end position="72"/>
    </location>
</feature>
<keyword evidence="1" id="KW-1133">Transmembrane helix</keyword>